<dbReference type="InterPro" id="IPR058625">
    <property type="entry name" value="MdtA-like_BSH"/>
</dbReference>
<dbReference type="EMBL" id="BRVO01000003">
    <property type="protein sequence ID" value="GLB50474.1"/>
    <property type="molecule type" value="Genomic_DNA"/>
</dbReference>
<dbReference type="Pfam" id="PF25876">
    <property type="entry name" value="HH_MFP_RND"/>
    <property type="match status" value="1"/>
</dbReference>
<name>A0ABQ5MM51_9FLAO</name>
<dbReference type="InterPro" id="IPR006143">
    <property type="entry name" value="RND_pump_MFP"/>
</dbReference>
<dbReference type="RefSeq" id="WP_281766101.1">
    <property type="nucleotide sequence ID" value="NZ_BRVO01000003.1"/>
</dbReference>
<comment type="caution">
    <text evidence="6">The sequence shown here is derived from an EMBL/GenBank/DDBJ whole genome shotgun (WGS) entry which is preliminary data.</text>
</comment>
<accession>A0ABQ5MM51</accession>
<dbReference type="Proteomes" id="UP001143543">
    <property type="component" value="Unassembled WGS sequence"/>
</dbReference>
<dbReference type="Gene3D" id="1.10.287.470">
    <property type="entry name" value="Helix hairpin bin"/>
    <property type="match status" value="1"/>
</dbReference>
<dbReference type="InterPro" id="IPR058624">
    <property type="entry name" value="MdtA-like_HH"/>
</dbReference>
<organism evidence="6 7">
    <name type="scientific">Neptunitalea lumnitzerae</name>
    <dbReference type="NCBI Taxonomy" id="2965509"/>
    <lineage>
        <taxon>Bacteria</taxon>
        <taxon>Pseudomonadati</taxon>
        <taxon>Bacteroidota</taxon>
        <taxon>Flavobacteriia</taxon>
        <taxon>Flavobacteriales</taxon>
        <taxon>Flavobacteriaceae</taxon>
        <taxon>Neptunitalea</taxon>
    </lineage>
</organism>
<feature type="domain" description="Multidrug resistance protein MdtA-like barrel-sandwich hybrid" evidence="4">
    <location>
        <begin position="61"/>
        <end position="200"/>
    </location>
</feature>
<evidence type="ECO:0000256" key="2">
    <source>
        <dbReference type="SAM" id="MobiDB-lite"/>
    </source>
</evidence>
<evidence type="ECO:0000259" key="4">
    <source>
        <dbReference type="Pfam" id="PF25917"/>
    </source>
</evidence>
<dbReference type="PANTHER" id="PTHR30469:SF33">
    <property type="entry name" value="SLR1207 PROTEIN"/>
    <property type="match status" value="1"/>
</dbReference>
<dbReference type="Gene3D" id="2.40.50.100">
    <property type="match status" value="1"/>
</dbReference>
<proteinExistence type="inferred from homology"/>
<feature type="region of interest" description="Disordered" evidence="2">
    <location>
        <begin position="380"/>
        <end position="408"/>
    </location>
</feature>
<sequence>MKKKNKNIAIVLVVLLVAGAGAYFIWGRKQATVITADTLKVAKGKVVKMVTATGTVEPLTEVEVGTQVSGKVDKLYADYNSVVKKGDLLAEIDKTNLLASLSQAKASYNSAVNDRDYLQTIFDRQESLYNNKVISKADYDEALYNLKTAKNTVEQRYSDLQEAQTNLSYAEIYSPIDGVVLSREVDEGQTVAASYETPTLFTIAKDLKQMQVEADVDEADIGEVKEGQRVTFTVDAYQGVEFEGEVTQVRLAYTEDSNVITYTVVIEAENPDLKLKPGLTATVYIYTLELDNELTIEAKAANFTPDMSLVTAYEQQEGIENPQPVQTPQVSGKESVVWKLENKKIVPQKVVLGESDGVNIQVKSGLNEGDLLVYNLEASKEVTTSGSTESPFMPKPPGKDKDKEKENE</sequence>
<evidence type="ECO:0000313" key="6">
    <source>
        <dbReference type="EMBL" id="GLB50474.1"/>
    </source>
</evidence>
<evidence type="ECO:0000313" key="7">
    <source>
        <dbReference type="Proteomes" id="UP001143543"/>
    </source>
</evidence>
<dbReference type="SUPFAM" id="SSF111369">
    <property type="entry name" value="HlyD-like secretion proteins"/>
    <property type="match status" value="1"/>
</dbReference>
<comment type="similarity">
    <text evidence="1">Belongs to the membrane fusion protein (MFP) (TC 8.A.1) family.</text>
</comment>
<feature type="compositionally biased region" description="Polar residues" evidence="2">
    <location>
        <begin position="381"/>
        <end position="390"/>
    </location>
</feature>
<dbReference type="Gene3D" id="2.40.30.170">
    <property type="match status" value="1"/>
</dbReference>
<dbReference type="Gene3D" id="2.40.420.20">
    <property type="match status" value="1"/>
</dbReference>
<dbReference type="NCBIfam" id="TIGR01730">
    <property type="entry name" value="RND_mfp"/>
    <property type="match status" value="1"/>
</dbReference>
<feature type="domain" description="YknX-like beta-barrel" evidence="5">
    <location>
        <begin position="210"/>
        <end position="285"/>
    </location>
</feature>
<dbReference type="PANTHER" id="PTHR30469">
    <property type="entry name" value="MULTIDRUG RESISTANCE PROTEIN MDTA"/>
    <property type="match status" value="1"/>
</dbReference>
<keyword evidence="7" id="KW-1185">Reference proteome</keyword>
<protein>
    <submittedName>
        <fullName evidence="6">Hemolysin D</fullName>
    </submittedName>
</protein>
<evidence type="ECO:0000256" key="1">
    <source>
        <dbReference type="ARBA" id="ARBA00009477"/>
    </source>
</evidence>
<dbReference type="Pfam" id="PF25990">
    <property type="entry name" value="Beta-barrel_YknX"/>
    <property type="match status" value="1"/>
</dbReference>
<dbReference type="Pfam" id="PF25917">
    <property type="entry name" value="BSH_RND"/>
    <property type="match status" value="1"/>
</dbReference>
<feature type="compositionally biased region" description="Basic and acidic residues" evidence="2">
    <location>
        <begin position="397"/>
        <end position="408"/>
    </location>
</feature>
<reference evidence="6" key="1">
    <citation type="submission" date="2022-07" db="EMBL/GenBank/DDBJ databases">
        <title>Taxonomy of Novel Oxalotrophic and Methylotrophic Bacteria.</title>
        <authorList>
            <person name="Sahin N."/>
            <person name="Tani A."/>
        </authorList>
    </citation>
    <scope>NUCLEOTIDE SEQUENCE</scope>
    <source>
        <strain evidence="6">Y10</strain>
    </source>
</reference>
<feature type="domain" description="Multidrug resistance protein MdtA-like alpha-helical hairpin" evidence="3">
    <location>
        <begin position="98"/>
        <end position="170"/>
    </location>
</feature>
<evidence type="ECO:0000259" key="5">
    <source>
        <dbReference type="Pfam" id="PF25990"/>
    </source>
</evidence>
<dbReference type="InterPro" id="IPR058636">
    <property type="entry name" value="Beta-barrel_YknX"/>
</dbReference>
<gene>
    <name evidence="6" type="ORF">Y10_28420</name>
</gene>
<evidence type="ECO:0000259" key="3">
    <source>
        <dbReference type="Pfam" id="PF25876"/>
    </source>
</evidence>